<evidence type="ECO:0000256" key="7">
    <source>
        <dbReference type="ARBA" id="ARBA00022801"/>
    </source>
</evidence>
<dbReference type="InterPro" id="IPR012338">
    <property type="entry name" value="Beta-lactam/transpept-like"/>
</dbReference>
<dbReference type="GO" id="GO:0008360">
    <property type="term" value="P:regulation of cell shape"/>
    <property type="evidence" value="ECO:0007669"/>
    <property type="project" value="UniProtKB-KW"/>
</dbReference>
<dbReference type="GO" id="GO:0005886">
    <property type="term" value="C:plasma membrane"/>
    <property type="evidence" value="ECO:0007669"/>
    <property type="project" value="UniProtKB-SubCell"/>
</dbReference>
<keyword evidence="3" id="KW-1003">Cell membrane</keyword>
<organism evidence="16 17">
    <name type="scientific">Candidatus Berkelbacteria bacterium Licking1014_7</name>
    <dbReference type="NCBI Taxonomy" id="2017147"/>
    <lineage>
        <taxon>Bacteria</taxon>
        <taxon>Candidatus Berkelbacteria</taxon>
    </lineage>
</organism>
<feature type="domain" description="Penicillin-binding protein transpeptidase" evidence="14">
    <location>
        <begin position="292"/>
        <end position="612"/>
    </location>
</feature>
<evidence type="ECO:0000256" key="4">
    <source>
        <dbReference type="ARBA" id="ARBA00022519"/>
    </source>
</evidence>
<dbReference type="SUPFAM" id="SSF56519">
    <property type="entry name" value="Penicillin binding protein dimerisation domain"/>
    <property type="match status" value="1"/>
</dbReference>
<reference evidence="16 17" key="1">
    <citation type="submission" date="2017-07" db="EMBL/GenBank/DDBJ databases">
        <title>Mechanisms for carbon and nitrogen cycling indicate functional differentiation within the Candidate Phyla Radiation.</title>
        <authorList>
            <person name="Danczak R.E."/>
            <person name="Johnston M.D."/>
            <person name="Kenah C."/>
            <person name="Slattery M."/>
            <person name="Wrighton K.C."/>
            <person name="Wilkins M.J."/>
        </authorList>
    </citation>
    <scope>NUCLEOTIDE SEQUENCE [LARGE SCALE GENOMIC DNA]</scope>
    <source>
        <strain evidence="16">Licking1014_7</strain>
    </source>
</reference>
<dbReference type="GO" id="GO:0071555">
    <property type="term" value="P:cell wall organization"/>
    <property type="evidence" value="ECO:0007669"/>
    <property type="project" value="UniProtKB-KW"/>
</dbReference>
<dbReference type="InterPro" id="IPR001460">
    <property type="entry name" value="PCN-bd_Tpept"/>
</dbReference>
<dbReference type="GO" id="GO:0009002">
    <property type="term" value="F:serine-type D-Ala-D-Ala carboxypeptidase activity"/>
    <property type="evidence" value="ECO:0007669"/>
    <property type="project" value="InterPro"/>
</dbReference>
<sequence length="619" mass="69207">MKIFVDSQTNLKVNIKERADFSFILKDKGKMDIRDQSNNKINLLLALCVIIFGAFFFRLTNLQIAQGSQNLYMAEGNRVRLQRILAPRGLVLDKNGIGLTKNIIRYDLEVISGLLPEKIDDRQKVFDEVSRIAGQDFSDKLKPNVPSEFDPIVLKEDIPHQQAIKWQVESDGLSGVKIVQKPLRQYEHGFALSHILGYIGKISKDEYQKNKDYFFDDWIGKTGLENIYEKQLRGKDGFRKVEVNALGRLQRLIGEVQPAKGNDIKLFLDLNLQKKTYEALQKKVEESGNGKGAAIAMNPQNGGIIAMVSLPDYDNNVFVRSQKNDEVYKLFSDVNTPLVNRAIAGVYPIGSTIKPLVASIALQNNVVNENYRVDTPPEISIGDFHFPDWKDHGLTDIRRAIAESNNIFFYMLGGGWAYIKGLGVDRLSRGLQEFGLDELTGIDLVGEQKGLVPNAEWKKKVKGERWYLGDTYHLSIGQGDLLATPMQLLSAIASIANLGKQYEPRLVDDGKVKIKKQGFIDKKNLQIVKEGMAQAVEYGSARALQGIKDSQGQEVQIGAKTGTAQTGDKDKTHGWLTAFAPFDNPEIAVIVLVEEGGEGYQSALPAARDILQEYFRTKN</sequence>
<dbReference type="NCBIfam" id="TIGR03423">
    <property type="entry name" value="pbp2_mrdA"/>
    <property type="match status" value="1"/>
</dbReference>
<keyword evidence="11 13" id="KW-0472">Membrane</keyword>
<accession>A0A554LIW5</accession>
<comment type="subcellular location">
    <subcellularLocation>
        <location evidence="2">Cell membrane</location>
    </subcellularLocation>
    <subcellularLocation>
        <location evidence="1">Membrane</location>
        <topology evidence="1">Single-pass membrane protein</topology>
    </subcellularLocation>
</comment>
<keyword evidence="6 13" id="KW-0812">Transmembrane</keyword>
<dbReference type="EMBL" id="VMGK01000014">
    <property type="protein sequence ID" value="TSC92787.1"/>
    <property type="molecule type" value="Genomic_DNA"/>
</dbReference>
<dbReference type="Gene3D" id="3.40.710.10">
    <property type="entry name" value="DD-peptidase/beta-lactamase superfamily"/>
    <property type="match status" value="1"/>
</dbReference>
<feature type="domain" description="Penicillin-binding protein dimerisation" evidence="15">
    <location>
        <begin position="84"/>
        <end position="250"/>
    </location>
</feature>
<dbReference type="PANTHER" id="PTHR30627">
    <property type="entry name" value="PEPTIDOGLYCAN D,D-TRANSPEPTIDASE"/>
    <property type="match status" value="1"/>
</dbReference>
<keyword evidence="5" id="KW-0645">Protease</keyword>
<keyword evidence="10 13" id="KW-1133">Transmembrane helix</keyword>
<dbReference type="PANTHER" id="PTHR30627:SF2">
    <property type="entry name" value="PEPTIDOGLYCAN D,D-TRANSPEPTIDASE MRDA"/>
    <property type="match status" value="1"/>
</dbReference>
<evidence type="ECO:0000256" key="13">
    <source>
        <dbReference type="SAM" id="Phobius"/>
    </source>
</evidence>
<dbReference type="GO" id="GO:0006508">
    <property type="term" value="P:proteolysis"/>
    <property type="evidence" value="ECO:0007669"/>
    <property type="project" value="UniProtKB-KW"/>
</dbReference>
<evidence type="ECO:0000256" key="12">
    <source>
        <dbReference type="ARBA" id="ARBA00023316"/>
    </source>
</evidence>
<protein>
    <submittedName>
        <fullName evidence="16">Penicillin-binding protein 2</fullName>
    </submittedName>
</protein>
<keyword evidence="4" id="KW-0997">Cell inner membrane</keyword>
<keyword evidence="8" id="KW-0133">Cell shape</keyword>
<dbReference type="SUPFAM" id="SSF56601">
    <property type="entry name" value="beta-lactamase/transpeptidase-like"/>
    <property type="match status" value="1"/>
</dbReference>
<evidence type="ECO:0000259" key="15">
    <source>
        <dbReference type="Pfam" id="PF03717"/>
    </source>
</evidence>
<gene>
    <name evidence="16" type="ORF">CEN89_489</name>
</gene>
<feature type="transmembrane region" description="Helical" evidence="13">
    <location>
        <begin position="41"/>
        <end position="59"/>
    </location>
</feature>
<evidence type="ECO:0000256" key="2">
    <source>
        <dbReference type="ARBA" id="ARBA00004236"/>
    </source>
</evidence>
<evidence type="ECO:0000256" key="1">
    <source>
        <dbReference type="ARBA" id="ARBA00004167"/>
    </source>
</evidence>
<name>A0A554LIW5_9BACT</name>
<evidence type="ECO:0000256" key="11">
    <source>
        <dbReference type="ARBA" id="ARBA00023136"/>
    </source>
</evidence>
<dbReference type="Gene3D" id="3.30.1390.30">
    <property type="entry name" value="Penicillin-binding protein 2a, domain 3"/>
    <property type="match status" value="1"/>
</dbReference>
<dbReference type="InterPro" id="IPR017790">
    <property type="entry name" value="Penicillin-binding_protein_2"/>
</dbReference>
<dbReference type="InterPro" id="IPR005311">
    <property type="entry name" value="PBP_dimer"/>
</dbReference>
<evidence type="ECO:0000256" key="10">
    <source>
        <dbReference type="ARBA" id="ARBA00022989"/>
    </source>
</evidence>
<dbReference type="InterPro" id="IPR036138">
    <property type="entry name" value="PBP_dimer_sf"/>
</dbReference>
<dbReference type="InterPro" id="IPR050515">
    <property type="entry name" value="Beta-lactam/transpept"/>
</dbReference>
<evidence type="ECO:0000256" key="8">
    <source>
        <dbReference type="ARBA" id="ARBA00022960"/>
    </source>
</evidence>
<dbReference type="Proteomes" id="UP000315689">
    <property type="component" value="Unassembled WGS sequence"/>
</dbReference>
<proteinExistence type="predicted"/>
<dbReference type="GO" id="GO:0071972">
    <property type="term" value="F:peptidoglycan L,D-transpeptidase activity"/>
    <property type="evidence" value="ECO:0007669"/>
    <property type="project" value="TreeGrafter"/>
</dbReference>
<evidence type="ECO:0000256" key="5">
    <source>
        <dbReference type="ARBA" id="ARBA00022670"/>
    </source>
</evidence>
<dbReference type="GO" id="GO:0008658">
    <property type="term" value="F:penicillin binding"/>
    <property type="evidence" value="ECO:0007669"/>
    <property type="project" value="InterPro"/>
</dbReference>
<comment type="caution">
    <text evidence="16">The sequence shown here is derived from an EMBL/GenBank/DDBJ whole genome shotgun (WGS) entry which is preliminary data.</text>
</comment>
<evidence type="ECO:0000313" key="17">
    <source>
        <dbReference type="Proteomes" id="UP000315689"/>
    </source>
</evidence>
<evidence type="ECO:0000313" key="16">
    <source>
        <dbReference type="EMBL" id="TSC92787.1"/>
    </source>
</evidence>
<evidence type="ECO:0000256" key="6">
    <source>
        <dbReference type="ARBA" id="ARBA00022692"/>
    </source>
</evidence>
<evidence type="ECO:0000259" key="14">
    <source>
        <dbReference type="Pfam" id="PF00905"/>
    </source>
</evidence>
<evidence type="ECO:0000256" key="3">
    <source>
        <dbReference type="ARBA" id="ARBA00022475"/>
    </source>
</evidence>
<keyword evidence="12" id="KW-0961">Cell wall biogenesis/degradation</keyword>
<keyword evidence="7" id="KW-0378">Hydrolase</keyword>
<dbReference type="Pfam" id="PF03717">
    <property type="entry name" value="PBP_dimer"/>
    <property type="match status" value="1"/>
</dbReference>
<keyword evidence="9" id="KW-0573">Peptidoglycan synthesis</keyword>
<dbReference type="Gene3D" id="3.90.1310.10">
    <property type="entry name" value="Penicillin-binding protein 2a (Domain 2)"/>
    <property type="match status" value="1"/>
</dbReference>
<dbReference type="GO" id="GO:0009252">
    <property type="term" value="P:peptidoglycan biosynthetic process"/>
    <property type="evidence" value="ECO:0007669"/>
    <property type="project" value="UniProtKB-KW"/>
</dbReference>
<dbReference type="AlphaFoldDB" id="A0A554LIW5"/>
<evidence type="ECO:0000256" key="9">
    <source>
        <dbReference type="ARBA" id="ARBA00022984"/>
    </source>
</evidence>
<dbReference type="Pfam" id="PF00905">
    <property type="entry name" value="Transpeptidase"/>
    <property type="match status" value="1"/>
</dbReference>